<keyword evidence="1" id="KW-1133">Transmembrane helix</keyword>
<dbReference type="Pfam" id="PF06197">
    <property type="entry name" value="DUF998"/>
    <property type="match status" value="1"/>
</dbReference>
<feature type="transmembrane region" description="Helical" evidence="1">
    <location>
        <begin position="12"/>
        <end position="35"/>
    </location>
</feature>
<dbReference type="InterPro" id="IPR009339">
    <property type="entry name" value="DUF998"/>
</dbReference>
<dbReference type="EMBL" id="CP109441">
    <property type="protein sequence ID" value="WUV49780.1"/>
    <property type="molecule type" value="Genomic_DNA"/>
</dbReference>
<gene>
    <name evidence="2" type="ORF">OG563_17235</name>
</gene>
<feature type="transmembrane region" description="Helical" evidence="1">
    <location>
        <begin position="170"/>
        <end position="191"/>
    </location>
</feature>
<dbReference type="Proteomes" id="UP001432062">
    <property type="component" value="Chromosome"/>
</dbReference>
<evidence type="ECO:0000256" key="1">
    <source>
        <dbReference type="SAM" id="Phobius"/>
    </source>
</evidence>
<accession>A0ABZ1Z5S1</accession>
<evidence type="ECO:0000313" key="3">
    <source>
        <dbReference type="Proteomes" id="UP001432062"/>
    </source>
</evidence>
<feature type="transmembrane region" description="Helical" evidence="1">
    <location>
        <begin position="203"/>
        <end position="225"/>
    </location>
</feature>
<proteinExistence type="predicted"/>
<keyword evidence="1" id="KW-0472">Membrane</keyword>
<reference evidence="2" key="1">
    <citation type="submission" date="2022-10" db="EMBL/GenBank/DDBJ databases">
        <title>The complete genomes of actinobacterial strains from the NBC collection.</title>
        <authorList>
            <person name="Joergensen T.S."/>
            <person name="Alvarez Arevalo M."/>
            <person name="Sterndorff E.B."/>
            <person name="Faurdal D."/>
            <person name="Vuksanovic O."/>
            <person name="Mourched A.-S."/>
            <person name="Charusanti P."/>
            <person name="Shaw S."/>
            <person name="Blin K."/>
            <person name="Weber T."/>
        </authorList>
    </citation>
    <scope>NUCLEOTIDE SEQUENCE</scope>
    <source>
        <strain evidence="2">NBC_01482</strain>
    </source>
</reference>
<keyword evidence="1" id="KW-0812">Transmembrane</keyword>
<name>A0ABZ1Z5S1_9NOCA</name>
<sequence>MTDSRRLAERHVRVACGLIAAAIAIAGLCYSSWLLEFVLKIDVDPVNSFLSELDAVGKPHRELFATADKIVGALLMPAAIAGLLLFPRRRFTTIGWVALFCFGAATIGDVLLPLRDCIPQDNAECGGGGSELFPQLHQPHALTSTIAVTAIAIATFAFSVAAFRYHRWRILREAGVVVLVIGSAATVWMLVADNLTGNYALGIAQRIQVGSMSLWLITLAAAVILEGREWVERDSS</sequence>
<dbReference type="RefSeq" id="WP_329414381.1">
    <property type="nucleotide sequence ID" value="NZ_CP109441.1"/>
</dbReference>
<protein>
    <submittedName>
        <fullName evidence="2">DUF998 domain-containing protein</fullName>
    </submittedName>
</protein>
<organism evidence="2 3">
    <name type="scientific">Nocardia vinacea</name>
    <dbReference type="NCBI Taxonomy" id="96468"/>
    <lineage>
        <taxon>Bacteria</taxon>
        <taxon>Bacillati</taxon>
        <taxon>Actinomycetota</taxon>
        <taxon>Actinomycetes</taxon>
        <taxon>Mycobacteriales</taxon>
        <taxon>Nocardiaceae</taxon>
        <taxon>Nocardia</taxon>
    </lineage>
</organism>
<keyword evidence="3" id="KW-1185">Reference proteome</keyword>
<feature type="transmembrane region" description="Helical" evidence="1">
    <location>
        <begin position="93"/>
        <end position="112"/>
    </location>
</feature>
<feature type="transmembrane region" description="Helical" evidence="1">
    <location>
        <begin position="70"/>
        <end position="86"/>
    </location>
</feature>
<evidence type="ECO:0000313" key="2">
    <source>
        <dbReference type="EMBL" id="WUV49780.1"/>
    </source>
</evidence>
<feature type="transmembrane region" description="Helical" evidence="1">
    <location>
        <begin position="141"/>
        <end position="163"/>
    </location>
</feature>